<dbReference type="KEGG" id="nte:NEUTE1DRAFT104008"/>
<dbReference type="AlphaFoldDB" id="F8MUT7"/>
<dbReference type="VEuPathDB" id="FungiDB:NEUTE1DRAFT_104008"/>
<dbReference type="RefSeq" id="XP_009854509.1">
    <property type="nucleotide sequence ID" value="XM_009856207.1"/>
</dbReference>
<accession>F8MUT7</accession>
<dbReference type="EMBL" id="GL891307">
    <property type="protein sequence ID" value="EGO54562.1"/>
    <property type="molecule type" value="Genomic_DNA"/>
</dbReference>
<keyword evidence="2" id="KW-1185">Reference proteome</keyword>
<dbReference type="HOGENOM" id="CLU_1434808_0_0_1"/>
<proteinExistence type="predicted"/>
<sequence>MSGMLPDPPSAQVVPRPAMIRDVDEGIDDDDEFGDPIPTGVALPQMVQNGCGSAAEDLRASADWNREDCGGRAQRTGTGPAIGKVMGSDEPGSTGQKWVCVLATSQVMVDPIAIVVEVVQLGDGMKVKDQVKWERGDAQRRMAEDEILWMHRKQGSRLIFAHPVARNARNVRYQDERGQCEAEAASMCTPGNGLGATPSQP</sequence>
<reference evidence="2" key="1">
    <citation type="journal article" date="2011" name="Genetics">
        <title>Massive changes in genome architecture accompany the transition to self-fertility in the filamentous fungus Neurospora tetrasperma.</title>
        <authorList>
            <person name="Ellison C.E."/>
            <person name="Stajich J.E."/>
            <person name="Jacobson D.J."/>
            <person name="Natvig D.O."/>
            <person name="Lapidus A."/>
            <person name="Foster B."/>
            <person name="Aerts A."/>
            <person name="Riley R."/>
            <person name="Lindquist E.A."/>
            <person name="Grigoriev I.V."/>
            <person name="Taylor J.W."/>
        </authorList>
    </citation>
    <scope>NUCLEOTIDE SEQUENCE [LARGE SCALE GENOMIC DNA]</scope>
    <source>
        <strain evidence="2">FGSC 2508 / P0657</strain>
    </source>
</reference>
<evidence type="ECO:0000313" key="2">
    <source>
        <dbReference type="Proteomes" id="UP000008065"/>
    </source>
</evidence>
<evidence type="ECO:0000313" key="1">
    <source>
        <dbReference type="EMBL" id="EGO54562.1"/>
    </source>
</evidence>
<dbReference type="Proteomes" id="UP000008065">
    <property type="component" value="Unassembled WGS sequence"/>
</dbReference>
<organism evidence="1 2">
    <name type="scientific">Neurospora tetrasperma (strain FGSC 2508 / ATCC MYA-4615 / P0657)</name>
    <dbReference type="NCBI Taxonomy" id="510951"/>
    <lineage>
        <taxon>Eukaryota</taxon>
        <taxon>Fungi</taxon>
        <taxon>Dikarya</taxon>
        <taxon>Ascomycota</taxon>
        <taxon>Pezizomycotina</taxon>
        <taxon>Sordariomycetes</taxon>
        <taxon>Sordariomycetidae</taxon>
        <taxon>Sordariales</taxon>
        <taxon>Sordariaceae</taxon>
        <taxon>Neurospora</taxon>
    </lineage>
</organism>
<name>F8MUT7_NEUT8</name>
<dbReference type="GeneID" id="20822072"/>
<protein>
    <submittedName>
        <fullName evidence="1">Uncharacterized protein</fullName>
    </submittedName>
</protein>
<gene>
    <name evidence="1" type="ORF">NEUTE1DRAFT_104008</name>
</gene>